<comment type="caution">
    <text evidence="1">The sequence shown here is derived from an EMBL/GenBank/DDBJ whole genome shotgun (WGS) entry which is preliminary data.</text>
</comment>
<protein>
    <recommendedName>
        <fullName evidence="3">Exostosin GT47 domain-containing protein</fullName>
    </recommendedName>
</protein>
<proteinExistence type="predicted"/>
<dbReference type="EMBL" id="BMHT01000006">
    <property type="protein sequence ID" value="GGF20478.1"/>
    <property type="molecule type" value="Genomic_DNA"/>
</dbReference>
<gene>
    <name evidence="1" type="ORF">GCM10011383_35160</name>
</gene>
<name>A0ABQ1UJB4_9BACT</name>
<sequence>MKLRGEEFTNVVANFDEDFWNGTVCCETEYFEKVLFYLKDNLGKSFVDYLFVLYADSWIDKNNMYDFIAAKKEARKIVVLYFSDENSTIPHALMKSGVYAVFKNYMPTELPYPNLFHLPLGYLKTTQQHPITEINQRKINVFFSGALHGTRLKFFKNFTLIKFLPMRYWLSVFHHFKKLVPHTYDSFYPSSYIRFNKYGFRSGMTPALYSEILYNTKIALCPRGILSAETFRHFEAMRAGCIIISEQLPHTFFYQDSPMIFIDDWKQSDVIIKELLSNPSKLADIHQRMLRWWKNVCSEQAIANYIIAKLRHLATEKSDVIHQE</sequence>
<dbReference type="RefSeq" id="WP_229755353.1">
    <property type="nucleotide sequence ID" value="NZ_BMHT01000006.1"/>
</dbReference>
<organism evidence="1 2">
    <name type="scientific">Hymenobacter cavernae</name>
    <dbReference type="NCBI Taxonomy" id="2044852"/>
    <lineage>
        <taxon>Bacteria</taxon>
        <taxon>Pseudomonadati</taxon>
        <taxon>Bacteroidota</taxon>
        <taxon>Cytophagia</taxon>
        <taxon>Cytophagales</taxon>
        <taxon>Hymenobacteraceae</taxon>
        <taxon>Hymenobacter</taxon>
    </lineage>
</organism>
<evidence type="ECO:0008006" key="3">
    <source>
        <dbReference type="Google" id="ProtNLM"/>
    </source>
</evidence>
<evidence type="ECO:0000313" key="1">
    <source>
        <dbReference type="EMBL" id="GGF20478.1"/>
    </source>
</evidence>
<evidence type="ECO:0000313" key="2">
    <source>
        <dbReference type="Proteomes" id="UP000632273"/>
    </source>
</evidence>
<accession>A0ABQ1UJB4</accession>
<keyword evidence="2" id="KW-1185">Reference proteome</keyword>
<dbReference type="Proteomes" id="UP000632273">
    <property type="component" value="Unassembled WGS sequence"/>
</dbReference>
<reference evidence="2" key="1">
    <citation type="journal article" date="2019" name="Int. J. Syst. Evol. Microbiol.">
        <title>The Global Catalogue of Microorganisms (GCM) 10K type strain sequencing project: providing services to taxonomists for standard genome sequencing and annotation.</title>
        <authorList>
            <consortium name="The Broad Institute Genomics Platform"/>
            <consortium name="The Broad Institute Genome Sequencing Center for Infectious Disease"/>
            <person name="Wu L."/>
            <person name="Ma J."/>
        </authorList>
    </citation>
    <scope>NUCLEOTIDE SEQUENCE [LARGE SCALE GENOMIC DNA]</scope>
    <source>
        <strain evidence="2">CGMCC 1.15197</strain>
    </source>
</reference>